<dbReference type="CDD" id="cd00303">
    <property type="entry name" value="retropepsin_like"/>
    <property type="match status" value="1"/>
</dbReference>
<dbReference type="Gene3D" id="2.40.70.10">
    <property type="entry name" value="Acid Proteases"/>
    <property type="match status" value="1"/>
</dbReference>
<evidence type="ECO:0000313" key="4">
    <source>
        <dbReference type="RefSeq" id="XP_010496845.1"/>
    </source>
</evidence>
<name>A0ABM0Y7P7_CAMSA</name>
<feature type="region of interest" description="Disordered" evidence="1">
    <location>
        <begin position="149"/>
        <end position="213"/>
    </location>
</feature>
<keyword evidence="3" id="KW-1185">Reference proteome</keyword>
<dbReference type="Proteomes" id="UP000694864">
    <property type="component" value="Unplaced"/>
</dbReference>
<dbReference type="PANTHER" id="PTHR33240:SF8">
    <property type="entry name" value="OS03G0439900 PROTEIN"/>
    <property type="match status" value="1"/>
</dbReference>
<dbReference type="InterPro" id="IPR021109">
    <property type="entry name" value="Peptidase_aspartic_dom_sf"/>
</dbReference>
<gene>
    <name evidence="4" type="primary">LOC104773875</name>
</gene>
<dbReference type="PANTHER" id="PTHR33240">
    <property type="entry name" value="OS08G0508500 PROTEIN"/>
    <property type="match status" value="1"/>
</dbReference>
<dbReference type="RefSeq" id="XP_010496845.1">
    <property type="nucleotide sequence ID" value="XM_010498543.1"/>
</dbReference>
<feature type="domain" description="Retrotransposon gag" evidence="2">
    <location>
        <begin position="20"/>
        <end position="111"/>
    </location>
</feature>
<dbReference type="InterPro" id="IPR005162">
    <property type="entry name" value="Retrotrans_gag_dom"/>
</dbReference>
<feature type="region of interest" description="Disordered" evidence="1">
    <location>
        <begin position="265"/>
        <end position="287"/>
    </location>
</feature>
<protein>
    <submittedName>
        <fullName evidence="4">Uncharacterized protein LOC104773875</fullName>
    </submittedName>
</protein>
<dbReference type="GeneID" id="104773875"/>
<dbReference type="SUPFAM" id="SSF50630">
    <property type="entry name" value="Acid proteases"/>
    <property type="match status" value="1"/>
</dbReference>
<sequence>MLTASRVDLEPHEADAGYCKLFAETFCGPVLLWFASLAAGSITNFTELSTSFVKQYSSLIETAVTDAQLWNLSQKGGESLRSYITKFKEIQVKIPGLSDSTALAALKNGLWHESRFREELSVNRFPTIQDALQRASNWIVAEEDKIAAAQKQSVPTTGKPRFEAPAKKTPPTTPKSGPSTFAVTQSPKKNSPKSSPSKPPFSPRSKSGVLPSNKWVRDEDTYCELHKTNSHSTRDCKKLMHLLVEKYVAGGMPNVTIEELEQKVTPGVDEDAPPSKKPKHFDGNETPKKRIDVIMGGSRLFRNSITTIKDHQRKLASPQPKRARVTVSDLPEVSFSEKETEELDTLHDDALVISLDVANHEVCRILIDTGSSVDLIFLETLARMGIGKEHIVGPPSPLVSFTSETSMSLGTITLPVSTQGVVKMVEFTVFDRPAAYNVILGTPWLYQMKAVASTYHQCVKFPTPEGVREILGSQRTARSCYLASHKLLVQ</sequence>
<reference evidence="4" key="2">
    <citation type="submission" date="2025-08" db="UniProtKB">
        <authorList>
            <consortium name="RefSeq"/>
        </authorList>
    </citation>
    <scope>IDENTIFICATION</scope>
    <source>
        <tissue evidence="4">Leaf</tissue>
    </source>
</reference>
<organism evidence="3 4">
    <name type="scientific">Camelina sativa</name>
    <name type="common">False flax</name>
    <name type="synonym">Myagrum sativum</name>
    <dbReference type="NCBI Taxonomy" id="90675"/>
    <lineage>
        <taxon>Eukaryota</taxon>
        <taxon>Viridiplantae</taxon>
        <taxon>Streptophyta</taxon>
        <taxon>Embryophyta</taxon>
        <taxon>Tracheophyta</taxon>
        <taxon>Spermatophyta</taxon>
        <taxon>Magnoliopsida</taxon>
        <taxon>eudicotyledons</taxon>
        <taxon>Gunneridae</taxon>
        <taxon>Pentapetalae</taxon>
        <taxon>rosids</taxon>
        <taxon>malvids</taxon>
        <taxon>Brassicales</taxon>
        <taxon>Brassicaceae</taxon>
        <taxon>Camelineae</taxon>
        <taxon>Camelina</taxon>
    </lineage>
</organism>
<evidence type="ECO:0000256" key="1">
    <source>
        <dbReference type="SAM" id="MobiDB-lite"/>
    </source>
</evidence>
<dbReference type="Pfam" id="PF03732">
    <property type="entry name" value="Retrotrans_gag"/>
    <property type="match status" value="1"/>
</dbReference>
<evidence type="ECO:0000259" key="2">
    <source>
        <dbReference type="Pfam" id="PF03732"/>
    </source>
</evidence>
<feature type="compositionally biased region" description="Polar residues" evidence="1">
    <location>
        <begin position="176"/>
        <end position="185"/>
    </location>
</feature>
<proteinExistence type="predicted"/>
<feature type="compositionally biased region" description="Low complexity" evidence="1">
    <location>
        <begin position="186"/>
        <end position="196"/>
    </location>
</feature>
<reference evidence="3" key="1">
    <citation type="journal article" date="2014" name="Nat. Commun.">
        <title>The emerging biofuel crop Camelina sativa retains a highly undifferentiated hexaploid genome structure.</title>
        <authorList>
            <person name="Kagale S."/>
            <person name="Koh C."/>
            <person name="Nixon J."/>
            <person name="Bollina V."/>
            <person name="Clarke W.E."/>
            <person name="Tuteja R."/>
            <person name="Spillane C."/>
            <person name="Robinson S.J."/>
            <person name="Links M.G."/>
            <person name="Clarke C."/>
            <person name="Higgins E.E."/>
            <person name="Huebert T."/>
            <person name="Sharpe A.G."/>
            <person name="Parkin I.A."/>
        </authorList>
    </citation>
    <scope>NUCLEOTIDE SEQUENCE [LARGE SCALE GENOMIC DNA]</scope>
    <source>
        <strain evidence="3">cv. DH55</strain>
    </source>
</reference>
<accession>A0ABM0Y7P7</accession>
<evidence type="ECO:0000313" key="3">
    <source>
        <dbReference type="Proteomes" id="UP000694864"/>
    </source>
</evidence>